<feature type="transmembrane region" description="Helical" evidence="7">
    <location>
        <begin position="121"/>
        <end position="142"/>
    </location>
</feature>
<dbReference type="InterPro" id="IPR004713">
    <property type="entry name" value="CaH_exchang"/>
</dbReference>
<evidence type="ECO:0000256" key="7">
    <source>
        <dbReference type="SAM" id="Phobius"/>
    </source>
</evidence>
<dbReference type="OrthoDB" id="1699231at2759"/>
<evidence type="ECO:0000256" key="2">
    <source>
        <dbReference type="ARBA" id="ARBA00022448"/>
    </source>
</evidence>
<keyword evidence="2" id="KW-0813">Transport</keyword>
<feature type="transmembrane region" description="Helical" evidence="7">
    <location>
        <begin position="309"/>
        <end position="327"/>
    </location>
</feature>
<feature type="transmembrane region" description="Helical" evidence="7">
    <location>
        <begin position="56"/>
        <end position="75"/>
    </location>
</feature>
<dbReference type="PANTHER" id="PTHR31503:SF20">
    <property type="entry name" value="CA(2+)_H(+) EXCHANGER, PUTATIVE (EUROFUNG)-RELATED"/>
    <property type="match status" value="1"/>
</dbReference>
<feature type="transmembrane region" description="Helical" evidence="7">
    <location>
        <begin position="269"/>
        <end position="288"/>
    </location>
</feature>
<dbReference type="AlphaFoldDB" id="A0A423WH57"/>
<keyword evidence="4 7" id="KW-1133">Transmembrane helix</keyword>
<dbReference type="GO" id="GO:0012505">
    <property type="term" value="C:endomembrane system"/>
    <property type="evidence" value="ECO:0007669"/>
    <property type="project" value="UniProtKB-SubCell"/>
</dbReference>
<gene>
    <name evidence="9" type="ORF">VSDG_01850</name>
</gene>
<dbReference type="InterPro" id="IPR004837">
    <property type="entry name" value="NaCa_Exmemb"/>
</dbReference>
<name>A0A423WH57_CYTCH</name>
<evidence type="ECO:0000259" key="8">
    <source>
        <dbReference type="Pfam" id="PF01699"/>
    </source>
</evidence>
<reference evidence="9 10" key="1">
    <citation type="submission" date="2015-09" db="EMBL/GenBank/DDBJ databases">
        <title>Host preference determinants of Valsa canker pathogens revealed by comparative genomics.</title>
        <authorList>
            <person name="Yin Z."/>
            <person name="Huang L."/>
        </authorList>
    </citation>
    <scope>NUCLEOTIDE SEQUENCE [LARGE SCALE GENOMIC DNA]</scope>
    <source>
        <strain evidence="9 10">YSFL</strain>
    </source>
</reference>
<sequence>MGRLQYVWRSSLAAAHSFLRPPVEQVCRALLGSWVNVLLLCVPAGLALNYKSGPALATFVVNLLAAVGLLGLGDLAQECITSQVGTLYGALLYISTSNLMQMVSSIVLLAQDQLNMLRLSLIGSLLANILLLPALSILYAAFCRRDMAHDYYITKDHTLLLLLAVSSFLIPTVLDKTTVLPTACNAAVSRLVSVFLMLTYGAYFSFQLSTYRDQFSHFTRERNERADKLLISIRVASAIFVVTTALFYFCVDSVVNSLQELERDDGMGIGAFTGFILIPILNCDVAAVEQAGRSMDLMLMYTIGKCIQSALLVAPFLIVVSWGIGMVDLNLSFDLWMVSILFMSVYAVNTMVARQSFDW</sequence>
<feature type="domain" description="Sodium/calcium exchanger membrane region" evidence="8">
    <location>
        <begin position="82"/>
        <end position="208"/>
    </location>
</feature>
<keyword evidence="3 7" id="KW-0812">Transmembrane</keyword>
<feature type="transmembrane region" description="Helical" evidence="7">
    <location>
        <begin position="333"/>
        <end position="353"/>
    </location>
</feature>
<protein>
    <recommendedName>
        <fullName evidence="8">Sodium/calcium exchanger membrane region domain-containing protein</fullName>
    </recommendedName>
</protein>
<dbReference type="STRING" id="252740.A0A423WH57"/>
<feature type="transmembrane region" description="Helical" evidence="7">
    <location>
        <begin position="229"/>
        <end position="249"/>
    </location>
</feature>
<accession>A0A423WH57</accession>
<evidence type="ECO:0000256" key="6">
    <source>
        <dbReference type="ARBA" id="ARBA00023136"/>
    </source>
</evidence>
<evidence type="ECO:0000256" key="3">
    <source>
        <dbReference type="ARBA" id="ARBA00022692"/>
    </source>
</evidence>
<comment type="caution">
    <text evidence="9">The sequence shown here is derived from an EMBL/GenBank/DDBJ whole genome shotgun (WGS) entry which is preliminary data.</text>
</comment>
<dbReference type="Pfam" id="PF01699">
    <property type="entry name" value="Na_Ca_ex"/>
    <property type="match status" value="1"/>
</dbReference>
<feature type="transmembrane region" description="Helical" evidence="7">
    <location>
        <begin position="186"/>
        <end position="208"/>
    </location>
</feature>
<keyword evidence="5" id="KW-0406">Ion transport</keyword>
<dbReference type="GO" id="GO:0006874">
    <property type="term" value="P:intracellular calcium ion homeostasis"/>
    <property type="evidence" value="ECO:0007669"/>
    <property type="project" value="TreeGrafter"/>
</dbReference>
<evidence type="ECO:0000313" key="9">
    <source>
        <dbReference type="EMBL" id="ROW02671.1"/>
    </source>
</evidence>
<dbReference type="GO" id="GO:0015369">
    <property type="term" value="F:calcium:proton antiporter activity"/>
    <property type="evidence" value="ECO:0007669"/>
    <property type="project" value="TreeGrafter"/>
</dbReference>
<organism evidence="9 10">
    <name type="scientific">Cytospora chrysosperma</name>
    <name type="common">Cytospora canker fungus</name>
    <name type="synonym">Sphaeria chrysosperma</name>
    <dbReference type="NCBI Taxonomy" id="252740"/>
    <lineage>
        <taxon>Eukaryota</taxon>
        <taxon>Fungi</taxon>
        <taxon>Dikarya</taxon>
        <taxon>Ascomycota</taxon>
        <taxon>Pezizomycotina</taxon>
        <taxon>Sordariomycetes</taxon>
        <taxon>Sordariomycetidae</taxon>
        <taxon>Diaporthales</taxon>
        <taxon>Cytosporaceae</taxon>
        <taxon>Cytospora</taxon>
    </lineage>
</organism>
<feature type="transmembrane region" description="Helical" evidence="7">
    <location>
        <begin position="158"/>
        <end position="174"/>
    </location>
</feature>
<proteinExistence type="predicted"/>
<dbReference type="PANTHER" id="PTHR31503">
    <property type="entry name" value="VACUOLAR CALCIUM ION TRANSPORTER"/>
    <property type="match status" value="1"/>
</dbReference>
<evidence type="ECO:0000256" key="1">
    <source>
        <dbReference type="ARBA" id="ARBA00004127"/>
    </source>
</evidence>
<evidence type="ECO:0000256" key="5">
    <source>
        <dbReference type="ARBA" id="ARBA00023065"/>
    </source>
</evidence>
<evidence type="ECO:0000256" key="4">
    <source>
        <dbReference type="ARBA" id="ARBA00022989"/>
    </source>
</evidence>
<keyword evidence="10" id="KW-1185">Reference proteome</keyword>
<keyword evidence="6 7" id="KW-0472">Membrane</keyword>
<comment type="subcellular location">
    <subcellularLocation>
        <location evidence="1">Endomembrane system</location>
        <topology evidence="1">Multi-pass membrane protein</topology>
    </subcellularLocation>
</comment>
<dbReference type="Proteomes" id="UP000284375">
    <property type="component" value="Unassembled WGS sequence"/>
</dbReference>
<dbReference type="EMBL" id="LJZO01000004">
    <property type="protein sequence ID" value="ROW02671.1"/>
    <property type="molecule type" value="Genomic_DNA"/>
</dbReference>
<dbReference type="GO" id="GO:0000329">
    <property type="term" value="C:fungal-type vacuole membrane"/>
    <property type="evidence" value="ECO:0007669"/>
    <property type="project" value="TreeGrafter"/>
</dbReference>
<evidence type="ECO:0000313" key="10">
    <source>
        <dbReference type="Proteomes" id="UP000284375"/>
    </source>
</evidence>
<feature type="transmembrane region" description="Helical" evidence="7">
    <location>
        <begin position="87"/>
        <end position="109"/>
    </location>
</feature>
<feature type="transmembrane region" description="Helical" evidence="7">
    <location>
        <begin position="29"/>
        <end position="50"/>
    </location>
</feature>